<sequence length="133" mass="12953">METSTPTTSPGDRTRIGAPPVGLPPEADGGAPLEPGREPGGEPGLPGGEGMETGGEPGLPGGEGLETGASPDGASADGTPQDVGARSVRVGVPNRGPLPPRTDKGGTTRAPRADPGTGFESSGTAPQSPRRKG</sequence>
<comment type="caution">
    <text evidence="2">The sequence shown here is derived from an EMBL/GenBank/DDBJ whole genome shotgun (WGS) entry which is preliminary data.</text>
</comment>
<organism evidence="2 3">
    <name type="scientific">Corallococcus exercitus</name>
    <dbReference type="NCBI Taxonomy" id="2316736"/>
    <lineage>
        <taxon>Bacteria</taxon>
        <taxon>Pseudomonadati</taxon>
        <taxon>Myxococcota</taxon>
        <taxon>Myxococcia</taxon>
        <taxon>Myxococcales</taxon>
        <taxon>Cystobacterineae</taxon>
        <taxon>Myxococcaceae</taxon>
        <taxon>Corallococcus</taxon>
    </lineage>
</organism>
<evidence type="ECO:0000256" key="1">
    <source>
        <dbReference type="SAM" id="MobiDB-lite"/>
    </source>
</evidence>
<dbReference type="EMBL" id="JABFJV010000167">
    <property type="protein sequence ID" value="NOK36527.1"/>
    <property type="molecule type" value="Genomic_DNA"/>
</dbReference>
<gene>
    <name evidence="2" type="ORF">HMI49_25290</name>
</gene>
<keyword evidence="3" id="KW-1185">Reference proteome</keyword>
<feature type="region of interest" description="Disordered" evidence="1">
    <location>
        <begin position="1"/>
        <end position="133"/>
    </location>
</feature>
<protein>
    <submittedName>
        <fullName evidence="2">Uncharacterized protein</fullName>
    </submittedName>
</protein>
<feature type="compositionally biased region" description="Polar residues" evidence="1">
    <location>
        <begin position="1"/>
        <end position="11"/>
    </location>
</feature>
<accession>A0A7Y4KMG9</accession>
<dbReference type="Proteomes" id="UP000563426">
    <property type="component" value="Unassembled WGS sequence"/>
</dbReference>
<dbReference type="AlphaFoldDB" id="A0A7Y4KMG9"/>
<evidence type="ECO:0000313" key="2">
    <source>
        <dbReference type="EMBL" id="NOK36527.1"/>
    </source>
</evidence>
<feature type="compositionally biased region" description="Gly residues" evidence="1">
    <location>
        <begin position="41"/>
        <end position="65"/>
    </location>
</feature>
<feature type="non-terminal residue" evidence="2">
    <location>
        <position position="133"/>
    </location>
</feature>
<name>A0A7Y4KMG9_9BACT</name>
<evidence type="ECO:0000313" key="3">
    <source>
        <dbReference type="Proteomes" id="UP000563426"/>
    </source>
</evidence>
<proteinExistence type="predicted"/>
<reference evidence="2 3" key="1">
    <citation type="submission" date="2020-05" db="EMBL/GenBank/DDBJ databases">
        <authorList>
            <person name="Whitworth D."/>
        </authorList>
    </citation>
    <scope>NUCLEOTIDE SEQUENCE [LARGE SCALE GENOMIC DNA]</scope>
    <source>
        <strain evidence="2 3">AB043B</strain>
    </source>
</reference>